<dbReference type="PROSITE" id="PS00978">
    <property type="entry name" value="FAD_G3PDH_2"/>
    <property type="match status" value="1"/>
</dbReference>
<dbReference type="Gene3D" id="3.30.9.10">
    <property type="entry name" value="D-Amino Acid Oxidase, subunit A, domain 2"/>
    <property type="match status" value="1"/>
</dbReference>
<evidence type="ECO:0000256" key="2">
    <source>
        <dbReference type="ARBA" id="ARBA00007330"/>
    </source>
</evidence>
<gene>
    <name evidence="10" type="ORF">RFULGI_LOCUS8814</name>
</gene>
<name>A0A9N9E139_9GLOM</name>
<evidence type="ECO:0000256" key="1">
    <source>
        <dbReference type="ARBA" id="ARBA00001974"/>
    </source>
</evidence>
<dbReference type="InterPro" id="IPR038299">
    <property type="entry name" value="DAO_C_sf"/>
</dbReference>
<dbReference type="PANTHER" id="PTHR11985">
    <property type="entry name" value="GLYCEROL-3-PHOSPHATE DEHYDROGENASE"/>
    <property type="match status" value="1"/>
</dbReference>
<proteinExistence type="inferred from homology"/>
<dbReference type="PRINTS" id="PR01001">
    <property type="entry name" value="FADG3PDH"/>
</dbReference>
<evidence type="ECO:0000256" key="4">
    <source>
        <dbReference type="ARBA" id="ARBA00022630"/>
    </source>
</evidence>
<evidence type="ECO:0000313" key="11">
    <source>
        <dbReference type="Proteomes" id="UP000789396"/>
    </source>
</evidence>
<dbReference type="SUPFAM" id="SSF54373">
    <property type="entry name" value="FAD-linked reductases, C-terminal domain"/>
    <property type="match status" value="1"/>
</dbReference>
<dbReference type="GO" id="GO:0006072">
    <property type="term" value="P:glycerol-3-phosphate metabolic process"/>
    <property type="evidence" value="ECO:0007669"/>
    <property type="project" value="UniProtKB-UniRule"/>
</dbReference>
<dbReference type="InterPro" id="IPR031656">
    <property type="entry name" value="DAO_C"/>
</dbReference>
<dbReference type="FunFam" id="3.30.9.10:FF:000001">
    <property type="entry name" value="Glycerol-3-phosphate dehydrogenase"/>
    <property type="match status" value="1"/>
</dbReference>
<protein>
    <recommendedName>
        <fullName evidence="3 7">Glycerol-3-phosphate dehydrogenase</fullName>
        <ecNumber evidence="3 7">1.1.5.3</ecNumber>
    </recommendedName>
</protein>
<keyword evidence="4 7" id="KW-0285">Flavoprotein</keyword>
<dbReference type="EC" id="1.1.5.3" evidence="3 7"/>
<evidence type="ECO:0000256" key="3">
    <source>
        <dbReference type="ARBA" id="ARBA00013029"/>
    </source>
</evidence>
<feature type="domain" description="FAD dependent oxidoreductase" evidence="8">
    <location>
        <begin position="70"/>
        <end position="405"/>
    </location>
</feature>
<organism evidence="10 11">
    <name type="scientific">Racocetra fulgida</name>
    <dbReference type="NCBI Taxonomy" id="60492"/>
    <lineage>
        <taxon>Eukaryota</taxon>
        <taxon>Fungi</taxon>
        <taxon>Fungi incertae sedis</taxon>
        <taxon>Mucoromycota</taxon>
        <taxon>Glomeromycotina</taxon>
        <taxon>Glomeromycetes</taxon>
        <taxon>Diversisporales</taxon>
        <taxon>Gigasporaceae</taxon>
        <taxon>Racocetra</taxon>
    </lineage>
</organism>
<feature type="non-terminal residue" evidence="10">
    <location>
        <position position="1"/>
    </location>
</feature>
<evidence type="ECO:0000313" key="10">
    <source>
        <dbReference type="EMBL" id="CAG8660111.1"/>
    </source>
</evidence>
<dbReference type="EMBL" id="CAJVPZ010014715">
    <property type="protein sequence ID" value="CAG8660111.1"/>
    <property type="molecule type" value="Genomic_DNA"/>
</dbReference>
<reference evidence="10" key="1">
    <citation type="submission" date="2021-06" db="EMBL/GenBank/DDBJ databases">
        <authorList>
            <person name="Kallberg Y."/>
            <person name="Tangrot J."/>
            <person name="Rosling A."/>
        </authorList>
    </citation>
    <scope>NUCLEOTIDE SEQUENCE</scope>
    <source>
        <strain evidence="10">IN212</strain>
    </source>
</reference>
<evidence type="ECO:0000259" key="8">
    <source>
        <dbReference type="Pfam" id="PF01266"/>
    </source>
</evidence>
<evidence type="ECO:0000256" key="7">
    <source>
        <dbReference type="RuleBase" id="RU361217"/>
    </source>
</evidence>
<comment type="similarity">
    <text evidence="2 7">Belongs to the FAD-dependent glycerol-3-phosphate dehydrogenase family.</text>
</comment>
<dbReference type="InterPro" id="IPR006076">
    <property type="entry name" value="FAD-dep_OxRdtase"/>
</dbReference>
<dbReference type="Proteomes" id="UP000789396">
    <property type="component" value="Unassembled WGS sequence"/>
</dbReference>
<dbReference type="Pfam" id="PF01266">
    <property type="entry name" value="DAO"/>
    <property type="match status" value="1"/>
</dbReference>
<dbReference type="Gene3D" id="3.50.50.60">
    <property type="entry name" value="FAD/NAD(P)-binding domain"/>
    <property type="match status" value="1"/>
</dbReference>
<dbReference type="PROSITE" id="PS00977">
    <property type="entry name" value="FAD_G3PDH_1"/>
    <property type="match status" value="1"/>
</dbReference>
<dbReference type="Pfam" id="PF16901">
    <property type="entry name" value="DAO_C"/>
    <property type="match status" value="1"/>
</dbReference>
<dbReference type="SUPFAM" id="SSF51905">
    <property type="entry name" value="FAD/NAD(P)-binding domain"/>
    <property type="match status" value="1"/>
</dbReference>
<comment type="cofactor">
    <cofactor evidence="1 7">
        <name>FAD</name>
        <dbReference type="ChEBI" id="CHEBI:57692"/>
    </cofactor>
</comment>
<evidence type="ECO:0000259" key="9">
    <source>
        <dbReference type="Pfam" id="PF16901"/>
    </source>
</evidence>
<comment type="caution">
    <text evidence="10">The sequence shown here is derived from an EMBL/GenBank/DDBJ whole genome shotgun (WGS) entry which is preliminary data.</text>
</comment>
<keyword evidence="5" id="KW-0274">FAD</keyword>
<keyword evidence="6 7" id="KW-0560">Oxidoreductase</keyword>
<keyword evidence="11" id="KW-1185">Reference proteome</keyword>
<accession>A0A9N9E139</accession>
<evidence type="ECO:0000256" key="5">
    <source>
        <dbReference type="ARBA" id="ARBA00022827"/>
    </source>
</evidence>
<dbReference type="GO" id="GO:0004368">
    <property type="term" value="F:glycerol-3-phosphate dehydrogenase (quinone) activity"/>
    <property type="evidence" value="ECO:0007669"/>
    <property type="project" value="UniProtKB-EC"/>
</dbReference>
<dbReference type="GO" id="GO:0005739">
    <property type="term" value="C:mitochondrion"/>
    <property type="evidence" value="ECO:0007669"/>
    <property type="project" value="TreeGrafter"/>
</dbReference>
<dbReference type="InterPro" id="IPR000447">
    <property type="entry name" value="G3P_DH_FAD-dep"/>
</dbReference>
<sequence length="561" mass="62562">HSLSIIKPHFLMSETYADAYNQAQTDTPSDNELHALWVPPSRKKMLNILKSSSMGGPLEKDKDVKEPPFDLLIIGGGATGTGTALDAATRGLKVALVERDDFSAGTSSRSTKLVHGGVRYLEKAFKELDYGQYKLVKEALHERATFLHIAPYLIYDFLAGRESMESSHFLSSSKAIEAFPWLKKEKLVGAMVYYDGQHNDARMNVALALSAVSHGAVVVNHVEVTRLLKDNEDKVIGARVRDNLSGDEWDIRAKGVINATGAFTGRLTSHAYWPILVKERDGIRSMDNPRCDNIVAPSAGVHVVLPNYYSPRRMGMIDPSTSDGRVIFFLPWEGSTIAGTTDSPTELTYNPMPKEEEIQWILNEIRTYLSPDIEVRRSDVLAAWSGIRPLVRDPGAKNTSELVRRHMINVSPSNLITIAGGKWTTYRNMAEETVDTAIKVARHLANSYGDRSWAVAALARPTGKSWPAFGCRLNPLYPYIDAEITYAVRREYACTLVDVIARRTRLAFLDVQATLESLPHIIEIMSKELGWSSERQKREYNQAVEFLVTMGLPRPKEQGKS</sequence>
<feature type="domain" description="Alpha-glycerophosphate oxidase C-terminal" evidence="9">
    <location>
        <begin position="416"/>
        <end position="536"/>
    </location>
</feature>
<evidence type="ECO:0000256" key="6">
    <source>
        <dbReference type="ARBA" id="ARBA00023002"/>
    </source>
</evidence>
<comment type="catalytic activity">
    <reaction evidence="7">
        <text>a quinone + sn-glycerol 3-phosphate = dihydroxyacetone phosphate + a quinol</text>
        <dbReference type="Rhea" id="RHEA:18977"/>
        <dbReference type="ChEBI" id="CHEBI:24646"/>
        <dbReference type="ChEBI" id="CHEBI:57597"/>
        <dbReference type="ChEBI" id="CHEBI:57642"/>
        <dbReference type="ChEBI" id="CHEBI:132124"/>
        <dbReference type="EC" id="1.1.5.3"/>
    </reaction>
</comment>
<dbReference type="AlphaFoldDB" id="A0A9N9E139"/>
<dbReference type="Gene3D" id="1.10.8.870">
    <property type="entry name" value="Alpha-glycerophosphate oxidase, cap domain"/>
    <property type="match status" value="1"/>
</dbReference>
<dbReference type="InterPro" id="IPR036188">
    <property type="entry name" value="FAD/NAD-bd_sf"/>
</dbReference>
<dbReference type="PANTHER" id="PTHR11985:SF15">
    <property type="entry name" value="GLYCEROL-3-PHOSPHATE DEHYDROGENASE, MITOCHONDRIAL"/>
    <property type="match status" value="1"/>
</dbReference>
<dbReference type="OrthoDB" id="264015at2759"/>